<feature type="transmembrane region" description="Helical" evidence="9">
    <location>
        <begin position="382"/>
        <end position="403"/>
    </location>
</feature>
<evidence type="ECO:0000256" key="1">
    <source>
        <dbReference type="ARBA" id="ARBA00004651"/>
    </source>
</evidence>
<dbReference type="PROSITE" id="PS00217">
    <property type="entry name" value="SUGAR_TRANSPORT_2"/>
    <property type="match status" value="1"/>
</dbReference>
<keyword evidence="3" id="KW-0813">Transport</keyword>
<dbReference type="RefSeq" id="WP_387398556.1">
    <property type="nucleotide sequence ID" value="NZ_JBIAMT010000005.1"/>
</dbReference>
<evidence type="ECO:0000256" key="7">
    <source>
        <dbReference type="ARBA" id="ARBA00022989"/>
    </source>
</evidence>
<feature type="transmembrane region" description="Helical" evidence="9">
    <location>
        <begin position="256"/>
        <end position="277"/>
    </location>
</feature>
<keyword evidence="8 9" id="KW-0472">Membrane</keyword>
<feature type="transmembrane region" description="Helical" evidence="9">
    <location>
        <begin position="91"/>
        <end position="110"/>
    </location>
</feature>
<feature type="transmembrane region" description="Helical" evidence="9">
    <location>
        <begin position="196"/>
        <end position="212"/>
    </location>
</feature>
<feature type="domain" description="Major facilitator superfamily (MFS) profile" evidence="10">
    <location>
        <begin position="20"/>
        <end position="438"/>
    </location>
</feature>
<feature type="transmembrane region" description="Helical" evidence="9">
    <location>
        <begin position="116"/>
        <end position="135"/>
    </location>
</feature>
<evidence type="ECO:0000256" key="2">
    <source>
        <dbReference type="ARBA" id="ARBA00008240"/>
    </source>
</evidence>
<gene>
    <name evidence="11" type="ORF">ACFYU5_25595</name>
</gene>
<dbReference type="Proteomes" id="UP001601442">
    <property type="component" value="Unassembled WGS sequence"/>
</dbReference>
<keyword evidence="5 9" id="KW-0812">Transmembrane</keyword>
<evidence type="ECO:0000256" key="8">
    <source>
        <dbReference type="ARBA" id="ARBA00023136"/>
    </source>
</evidence>
<feature type="transmembrane region" description="Helical" evidence="9">
    <location>
        <begin position="415"/>
        <end position="433"/>
    </location>
</feature>
<comment type="caution">
    <text evidence="11">The sequence shown here is derived from an EMBL/GenBank/DDBJ whole genome shotgun (WGS) entry which is preliminary data.</text>
</comment>
<feature type="transmembrane region" description="Helical" evidence="9">
    <location>
        <begin position="297"/>
        <end position="314"/>
    </location>
</feature>
<accession>A0ABW6P9G2</accession>
<evidence type="ECO:0000313" key="12">
    <source>
        <dbReference type="Proteomes" id="UP001601442"/>
    </source>
</evidence>
<comment type="similarity">
    <text evidence="2">Belongs to the major facilitator superfamily. Metabolite:H+ Symporter (MHS) family (TC 2.A.1.6) family.</text>
</comment>
<feature type="transmembrane region" description="Helical" evidence="9">
    <location>
        <begin position="59"/>
        <end position="79"/>
    </location>
</feature>
<reference evidence="11 12" key="1">
    <citation type="submission" date="2024-10" db="EMBL/GenBank/DDBJ databases">
        <title>The Natural Products Discovery Center: Release of the First 8490 Sequenced Strains for Exploring Actinobacteria Biosynthetic Diversity.</title>
        <authorList>
            <person name="Kalkreuter E."/>
            <person name="Kautsar S.A."/>
            <person name="Yang D."/>
            <person name="Bader C.D."/>
            <person name="Teijaro C.N."/>
            <person name="Fluegel L."/>
            <person name="Davis C.M."/>
            <person name="Simpson J.R."/>
            <person name="Lauterbach L."/>
            <person name="Steele A.D."/>
            <person name="Gui C."/>
            <person name="Meng S."/>
            <person name="Li G."/>
            <person name="Viehrig K."/>
            <person name="Ye F."/>
            <person name="Su P."/>
            <person name="Kiefer A.F."/>
            <person name="Nichols A."/>
            <person name="Cepeda A.J."/>
            <person name="Yan W."/>
            <person name="Fan B."/>
            <person name="Jiang Y."/>
            <person name="Adhikari A."/>
            <person name="Zheng C.-J."/>
            <person name="Schuster L."/>
            <person name="Cowan T.M."/>
            <person name="Smanski M.J."/>
            <person name="Chevrette M.G."/>
            <person name="De Carvalho L.P.S."/>
            <person name="Shen B."/>
        </authorList>
    </citation>
    <scope>NUCLEOTIDE SEQUENCE [LARGE SCALE GENOMIC DNA]</scope>
    <source>
        <strain evidence="11 12">NPDC004119</strain>
    </source>
</reference>
<dbReference type="InterPro" id="IPR051084">
    <property type="entry name" value="H+-coupled_symporters"/>
</dbReference>
<dbReference type="InterPro" id="IPR036259">
    <property type="entry name" value="MFS_trans_sf"/>
</dbReference>
<name>A0ABW6P9G2_9NOCA</name>
<dbReference type="InterPro" id="IPR005829">
    <property type="entry name" value="Sugar_transporter_CS"/>
</dbReference>
<keyword evidence="7 9" id="KW-1133">Transmembrane helix</keyword>
<keyword evidence="12" id="KW-1185">Reference proteome</keyword>
<dbReference type="PANTHER" id="PTHR43528:SF1">
    <property type="entry name" value="ALPHA-KETOGLUTARATE PERMEASE"/>
    <property type="match status" value="1"/>
</dbReference>
<dbReference type="InterPro" id="IPR020846">
    <property type="entry name" value="MFS_dom"/>
</dbReference>
<evidence type="ECO:0000256" key="5">
    <source>
        <dbReference type="ARBA" id="ARBA00022692"/>
    </source>
</evidence>
<feature type="transmembrane region" description="Helical" evidence="9">
    <location>
        <begin position="21"/>
        <end position="47"/>
    </location>
</feature>
<dbReference type="Pfam" id="PF07690">
    <property type="entry name" value="MFS_1"/>
    <property type="match status" value="1"/>
</dbReference>
<dbReference type="PROSITE" id="PS50850">
    <property type="entry name" value="MFS"/>
    <property type="match status" value="1"/>
</dbReference>
<evidence type="ECO:0000256" key="3">
    <source>
        <dbReference type="ARBA" id="ARBA00022448"/>
    </source>
</evidence>
<keyword evidence="6" id="KW-0769">Symport</keyword>
<dbReference type="Gene3D" id="1.20.1250.20">
    <property type="entry name" value="MFS general substrate transporter like domains"/>
    <property type="match status" value="2"/>
</dbReference>
<feature type="transmembrane region" description="Helical" evidence="9">
    <location>
        <begin position="347"/>
        <end position="370"/>
    </location>
</feature>
<feature type="transmembrane region" description="Helical" evidence="9">
    <location>
        <begin position="321"/>
        <end position="341"/>
    </location>
</feature>
<evidence type="ECO:0000259" key="10">
    <source>
        <dbReference type="PROSITE" id="PS50850"/>
    </source>
</evidence>
<feature type="transmembrane region" description="Helical" evidence="9">
    <location>
        <begin position="163"/>
        <end position="184"/>
    </location>
</feature>
<dbReference type="InterPro" id="IPR011701">
    <property type="entry name" value="MFS"/>
</dbReference>
<dbReference type="EMBL" id="JBIAMT010000005">
    <property type="protein sequence ID" value="MFF0499798.1"/>
    <property type="molecule type" value="Genomic_DNA"/>
</dbReference>
<proteinExistence type="inferred from homology"/>
<comment type="subcellular location">
    <subcellularLocation>
        <location evidence="1">Cell membrane</location>
        <topology evidence="1">Multi-pass membrane protein</topology>
    </subcellularLocation>
</comment>
<evidence type="ECO:0000256" key="4">
    <source>
        <dbReference type="ARBA" id="ARBA00022475"/>
    </source>
</evidence>
<evidence type="ECO:0000256" key="6">
    <source>
        <dbReference type="ARBA" id="ARBA00022847"/>
    </source>
</evidence>
<evidence type="ECO:0000313" key="11">
    <source>
        <dbReference type="EMBL" id="MFF0499798.1"/>
    </source>
</evidence>
<organism evidence="11 12">
    <name type="scientific">Nocardia aobensis</name>
    <dbReference type="NCBI Taxonomy" id="257277"/>
    <lineage>
        <taxon>Bacteria</taxon>
        <taxon>Bacillati</taxon>
        <taxon>Actinomycetota</taxon>
        <taxon>Actinomycetes</taxon>
        <taxon>Mycobacteriales</taxon>
        <taxon>Nocardiaceae</taxon>
        <taxon>Nocardia</taxon>
    </lineage>
</organism>
<evidence type="ECO:0000256" key="9">
    <source>
        <dbReference type="SAM" id="Phobius"/>
    </source>
</evidence>
<dbReference type="SUPFAM" id="SSF103473">
    <property type="entry name" value="MFS general substrate transporter"/>
    <property type="match status" value="1"/>
</dbReference>
<protein>
    <submittedName>
        <fullName evidence="11">MFS transporter</fullName>
    </submittedName>
</protein>
<sequence length="454" mass="48512">MTATTTAQSSGARPRRWRRDVISGVAGNAVEYADFAMWSAFALYFTTQFFPVENQTAQLLYGAGIFAVGQIARPLGSIVFGKLADKRGRRLSLTFSVTLMAVSSFAIAAAPNYRTAGLTGAVILLLARIVQGLSVGGEHGAAAAYIIESAPESRRGFASSLQYIGVTVGGLLSIVVLIVCQAVFPEGAIERWGWRLAFTFMGLVALAVFAVRRTMSETEAFRTEERRVRQAQADNPGIRADDRGSFRVLWRYRRSLLTVFALGASSTLIFQTIASYSTTYLVNTAGMSRPEATQLRLIGQVVMLFALPVFGLLSDRVGRRPMLVAGFVLSSVAVVPIFRGFGTGSYGLSLALLTLGIVAIAMMLSVMATVTASAFPTAVRTLGISLPYALAIALIGGTADVMALGLREAGQENWFFAWVVLWGAIGLVASLRVRAAAEVVSPVVTSKADPEHAR</sequence>
<keyword evidence="4" id="KW-1003">Cell membrane</keyword>
<dbReference type="PANTHER" id="PTHR43528">
    <property type="entry name" value="ALPHA-KETOGLUTARATE PERMEASE"/>
    <property type="match status" value="1"/>
</dbReference>